<name>A0AAI8BF21_9BURK</name>
<dbReference type="Proteomes" id="UP000029424">
    <property type="component" value="Chromosome 2"/>
</dbReference>
<accession>A0AAI8BF21</accession>
<gene>
    <name evidence="2" type="ORF">DM82_4341</name>
</gene>
<feature type="domain" description="Winged helix-turn-helix" evidence="1">
    <location>
        <begin position="12"/>
        <end position="73"/>
    </location>
</feature>
<evidence type="ECO:0000259" key="1">
    <source>
        <dbReference type="Pfam" id="PF14090"/>
    </source>
</evidence>
<organism evidence="2 3">
    <name type="scientific">Burkholderia oklahomensis</name>
    <dbReference type="NCBI Taxonomy" id="342113"/>
    <lineage>
        <taxon>Bacteria</taxon>
        <taxon>Pseudomonadati</taxon>
        <taxon>Pseudomonadota</taxon>
        <taxon>Betaproteobacteria</taxon>
        <taxon>Burkholderiales</taxon>
        <taxon>Burkholderiaceae</taxon>
        <taxon>Burkholderia</taxon>
        <taxon>pseudomallei group</taxon>
    </lineage>
</organism>
<dbReference type="KEGG" id="bok:DM82_4341"/>
<evidence type="ECO:0000313" key="2">
    <source>
        <dbReference type="EMBL" id="AIO71023.1"/>
    </source>
</evidence>
<dbReference type="InterPro" id="IPR055245">
    <property type="entry name" value="HTH_proteobacteria"/>
</dbReference>
<proteinExistence type="predicted"/>
<reference evidence="2 3" key="1">
    <citation type="submission" date="2014-06" db="EMBL/GenBank/DDBJ databases">
        <authorList>
            <person name="Bishop-Lilly K.A."/>
            <person name="Broomall S.M."/>
            <person name="Chain P.S."/>
            <person name="Chertkov O."/>
            <person name="Coyne S.R."/>
            <person name="Daligault H.E."/>
            <person name="Davenport K.W."/>
            <person name="Erkkila T."/>
            <person name="Frey K.G."/>
            <person name="Gibbons H.S."/>
            <person name="Gu W."/>
            <person name="Jaissle J."/>
            <person name="Johnson S.L."/>
            <person name="Koroleva G.I."/>
            <person name="Ladner J.T."/>
            <person name="Lo C.-C."/>
            <person name="Minogue T.D."/>
            <person name="Munk C."/>
            <person name="Palacios G.F."/>
            <person name="Redden C.L."/>
            <person name="Rosenzweig C.N."/>
            <person name="Scholz M.B."/>
            <person name="Teshima H."/>
            <person name="Xu Y."/>
        </authorList>
    </citation>
    <scope>NUCLEOTIDE SEQUENCE [LARGE SCALE GENOMIC DNA]</scope>
    <source>
        <strain evidence="2 3">EO147</strain>
    </source>
</reference>
<sequence>MKDTQTMKLTPQAQTILRHLQSVGSITNVEANAVHRVRSLSRRITEIRDAGHIIDKLRRRDCTGQIYVRYSLVK</sequence>
<protein>
    <submittedName>
        <fullName evidence="2">Helix-turn-helix domain protein</fullName>
    </submittedName>
</protein>
<keyword evidence="3" id="KW-1185">Reference proteome</keyword>
<dbReference type="Pfam" id="PF14090">
    <property type="entry name" value="HTH_39"/>
    <property type="match status" value="1"/>
</dbReference>
<evidence type="ECO:0000313" key="3">
    <source>
        <dbReference type="Proteomes" id="UP000029424"/>
    </source>
</evidence>
<dbReference type="AlphaFoldDB" id="A0AAI8BF21"/>
<dbReference type="EMBL" id="CP008727">
    <property type="protein sequence ID" value="AIO71023.1"/>
    <property type="molecule type" value="Genomic_DNA"/>
</dbReference>